<name>A0ABW9XIA6_9BACL</name>
<protein>
    <submittedName>
        <fullName evidence="1">Uncharacterized protein</fullName>
    </submittedName>
</protein>
<proteinExistence type="predicted"/>
<comment type="caution">
    <text evidence="1">The sequence shown here is derived from an EMBL/GenBank/DDBJ whole genome shotgun (WGS) entry which is preliminary data.</text>
</comment>
<dbReference type="Proteomes" id="UP000665561">
    <property type="component" value="Unassembled WGS sequence"/>
</dbReference>
<organism evidence="1 2">
    <name type="scientific">Paenibacillus glycinis</name>
    <dbReference type="NCBI Taxonomy" id="2697035"/>
    <lineage>
        <taxon>Bacteria</taxon>
        <taxon>Bacillati</taxon>
        <taxon>Bacillota</taxon>
        <taxon>Bacilli</taxon>
        <taxon>Bacillales</taxon>
        <taxon>Paenibacillaceae</taxon>
        <taxon>Paenibacillus</taxon>
    </lineage>
</organism>
<accession>A0ABW9XIA6</accession>
<gene>
    <name evidence="1" type="ORF">GT019_00485</name>
</gene>
<sequence length="187" mass="20319">MPVPFGCKCQWYAVKTTDTRAVADLLKLADRQRANWRTGIDGAYRGYYFVAPPVRGWTLVVNASMPDLSAPEAAGPLPTLAGLSLAFGEACYFATHRVVDYQAWIRSSNGEIVRGYAYLGERGETLLDQGELSREEREANLAFTGMDAEEPVSPNEADVLRMAGLWSVDPSVDSNGGEARAGVVGIR</sequence>
<reference evidence="1 2" key="1">
    <citation type="submission" date="2020-01" db="EMBL/GenBank/DDBJ databases">
        <title>Paenibacillus soybeanensis sp. nov. isolated from the nodules of soybean (Glycine max(L.) Merr).</title>
        <authorList>
            <person name="Wang H."/>
        </authorList>
    </citation>
    <scope>NUCLEOTIDE SEQUENCE [LARGE SCALE GENOMIC DNA]</scope>
    <source>
        <strain evidence="1 2">T1</strain>
    </source>
</reference>
<evidence type="ECO:0000313" key="2">
    <source>
        <dbReference type="Proteomes" id="UP000665561"/>
    </source>
</evidence>
<evidence type="ECO:0000313" key="1">
    <source>
        <dbReference type="EMBL" id="NBD22339.1"/>
    </source>
</evidence>
<keyword evidence="2" id="KW-1185">Reference proteome</keyword>
<dbReference type="EMBL" id="JAAAMV010000001">
    <property type="protein sequence ID" value="NBD22339.1"/>
    <property type="molecule type" value="Genomic_DNA"/>
</dbReference>